<dbReference type="STRING" id="1036611.A0A1L9PH24"/>
<organism evidence="1 2">
    <name type="scientific">Aspergillus versicolor CBS 583.65</name>
    <dbReference type="NCBI Taxonomy" id="1036611"/>
    <lineage>
        <taxon>Eukaryota</taxon>
        <taxon>Fungi</taxon>
        <taxon>Dikarya</taxon>
        <taxon>Ascomycota</taxon>
        <taxon>Pezizomycotina</taxon>
        <taxon>Eurotiomycetes</taxon>
        <taxon>Eurotiomycetidae</taxon>
        <taxon>Eurotiales</taxon>
        <taxon>Aspergillaceae</taxon>
        <taxon>Aspergillus</taxon>
        <taxon>Aspergillus subgen. Nidulantes</taxon>
    </lineage>
</organism>
<dbReference type="Proteomes" id="UP000184073">
    <property type="component" value="Unassembled WGS sequence"/>
</dbReference>
<dbReference type="OrthoDB" id="2019572at2759"/>
<dbReference type="GeneID" id="63723723"/>
<gene>
    <name evidence="1" type="ORF">ASPVEDRAFT_149729</name>
</gene>
<proteinExistence type="predicted"/>
<keyword evidence="2" id="KW-1185">Reference proteome</keyword>
<dbReference type="SUPFAM" id="SSF53474">
    <property type="entry name" value="alpha/beta-Hydrolases"/>
    <property type="match status" value="1"/>
</dbReference>
<protein>
    <submittedName>
        <fullName evidence="1">Uncharacterized protein</fullName>
    </submittedName>
</protein>
<evidence type="ECO:0000313" key="1">
    <source>
        <dbReference type="EMBL" id="OJJ00824.1"/>
    </source>
</evidence>
<name>A0A1L9PH24_ASPVE</name>
<dbReference type="AlphaFoldDB" id="A0A1L9PH24"/>
<dbReference type="EMBL" id="KV878127">
    <property type="protein sequence ID" value="OJJ00824.1"/>
    <property type="molecule type" value="Genomic_DNA"/>
</dbReference>
<dbReference type="Gene3D" id="3.40.50.1820">
    <property type="entry name" value="alpha/beta hydrolase"/>
    <property type="match status" value="1"/>
</dbReference>
<reference evidence="2" key="1">
    <citation type="journal article" date="2017" name="Genome Biol.">
        <title>Comparative genomics reveals high biological diversity and specific adaptations in the industrially and medically important fungal genus Aspergillus.</title>
        <authorList>
            <person name="de Vries R.P."/>
            <person name="Riley R."/>
            <person name="Wiebenga A."/>
            <person name="Aguilar-Osorio G."/>
            <person name="Amillis S."/>
            <person name="Uchima C.A."/>
            <person name="Anderluh G."/>
            <person name="Asadollahi M."/>
            <person name="Askin M."/>
            <person name="Barry K."/>
            <person name="Battaglia E."/>
            <person name="Bayram O."/>
            <person name="Benocci T."/>
            <person name="Braus-Stromeyer S.A."/>
            <person name="Caldana C."/>
            <person name="Canovas D."/>
            <person name="Cerqueira G.C."/>
            <person name="Chen F."/>
            <person name="Chen W."/>
            <person name="Choi C."/>
            <person name="Clum A."/>
            <person name="Dos Santos R.A."/>
            <person name="Damasio A.R."/>
            <person name="Diallinas G."/>
            <person name="Emri T."/>
            <person name="Fekete E."/>
            <person name="Flipphi M."/>
            <person name="Freyberg S."/>
            <person name="Gallo A."/>
            <person name="Gournas C."/>
            <person name="Habgood R."/>
            <person name="Hainaut M."/>
            <person name="Harispe M.L."/>
            <person name="Henrissat B."/>
            <person name="Hilden K.S."/>
            <person name="Hope R."/>
            <person name="Hossain A."/>
            <person name="Karabika E."/>
            <person name="Karaffa L."/>
            <person name="Karanyi Z."/>
            <person name="Krasevec N."/>
            <person name="Kuo A."/>
            <person name="Kusch H."/>
            <person name="LaButti K."/>
            <person name="Lagendijk E.L."/>
            <person name="Lapidus A."/>
            <person name="Levasseur A."/>
            <person name="Lindquist E."/>
            <person name="Lipzen A."/>
            <person name="Logrieco A.F."/>
            <person name="MacCabe A."/>
            <person name="Maekelae M.R."/>
            <person name="Malavazi I."/>
            <person name="Melin P."/>
            <person name="Meyer V."/>
            <person name="Mielnichuk N."/>
            <person name="Miskei M."/>
            <person name="Molnar A.P."/>
            <person name="Mule G."/>
            <person name="Ngan C.Y."/>
            <person name="Orejas M."/>
            <person name="Orosz E."/>
            <person name="Ouedraogo J.P."/>
            <person name="Overkamp K.M."/>
            <person name="Park H.-S."/>
            <person name="Perrone G."/>
            <person name="Piumi F."/>
            <person name="Punt P.J."/>
            <person name="Ram A.F."/>
            <person name="Ramon A."/>
            <person name="Rauscher S."/>
            <person name="Record E."/>
            <person name="Riano-Pachon D.M."/>
            <person name="Robert V."/>
            <person name="Roehrig J."/>
            <person name="Ruller R."/>
            <person name="Salamov A."/>
            <person name="Salih N.S."/>
            <person name="Samson R.A."/>
            <person name="Sandor E."/>
            <person name="Sanguinetti M."/>
            <person name="Schuetze T."/>
            <person name="Sepcic K."/>
            <person name="Shelest E."/>
            <person name="Sherlock G."/>
            <person name="Sophianopoulou V."/>
            <person name="Squina F.M."/>
            <person name="Sun H."/>
            <person name="Susca A."/>
            <person name="Todd R.B."/>
            <person name="Tsang A."/>
            <person name="Unkles S.E."/>
            <person name="van de Wiele N."/>
            <person name="van Rossen-Uffink D."/>
            <person name="Oliveira J.V."/>
            <person name="Vesth T.C."/>
            <person name="Visser J."/>
            <person name="Yu J.-H."/>
            <person name="Zhou M."/>
            <person name="Andersen M.R."/>
            <person name="Archer D.B."/>
            <person name="Baker S.E."/>
            <person name="Benoit I."/>
            <person name="Brakhage A.A."/>
            <person name="Braus G.H."/>
            <person name="Fischer R."/>
            <person name="Frisvad J.C."/>
            <person name="Goldman G.H."/>
            <person name="Houbraken J."/>
            <person name="Oakley B."/>
            <person name="Pocsi I."/>
            <person name="Scazzocchio C."/>
            <person name="Seiboth B."/>
            <person name="vanKuyk P.A."/>
            <person name="Wortman J."/>
            <person name="Dyer P.S."/>
            <person name="Grigoriev I.V."/>
        </authorList>
    </citation>
    <scope>NUCLEOTIDE SEQUENCE [LARGE SCALE GENOMIC DNA]</scope>
    <source>
        <strain evidence="2">CBS 583.65</strain>
    </source>
</reference>
<dbReference type="PANTHER" id="PTHR35560">
    <property type="entry name" value="BLL0132 PROTEIN"/>
    <property type="match status" value="1"/>
</dbReference>
<evidence type="ECO:0000313" key="2">
    <source>
        <dbReference type="Proteomes" id="UP000184073"/>
    </source>
</evidence>
<sequence length="379" mass="41952">MIGPEYLQKNHATGDPPPFGAVDDVQTVYLSGEADAVGDVQPDNCPTIMVGSANPAGDRINGWKEIPRVAGFDLKRLVVDETNATLPYYVESTKDLASIKRVVITMAGLLRNSWKYANSMRNSLICAAGRDTVNADIDSVLIAAPHWLSKEDVDAGAAQPSDIFYHGSTYQRGHAAIGPGDVEVSSYEVMDKLVKTFWNKDVYPSLESIVIASHSLGAQMTQRYAMLRPSQSEDPLLSYGVMNPGSVAWPVPERPSQAEECTDSYDAWPYGIGPGKPKAFPRYVREEALNNRSAVLQRYISRNIFYGFGTADHGAGDTHCEAQWQGATRIERGRNFEKMLNDLPGWFPGRHSVDYIEGVSHEDYYMMLAESMQRKLFLV</sequence>
<dbReference type="VEuPathDB" id="FungiDB:ASPVEDRAFT_149729"/>
<dbReference type="PANTHER" id="PTHR35560:SF3">
    <property type="entry name" value="PEPTIDASE S9 PROLYL OLIGOPEPTIDASE CATALYTIC DOMAIN-CONTAINING PROTEIN"/>
    <property type="match status" value="1"/>
</dbReference>
<accession>A0A1L9PH24</accession>
<dbReference type="RefSeq" id="XP_040666586.1">
    <property type="nucleotide sequence ID" value="XM_040808212.1"/>
</dbReference>
<dbReference type="InterPro" id="IPR029058">
    <property type="entry name" value="AB_hydrolase_fold"/>
</dbReference>